<dbReference type="SUPFAM" id="SSF52047">
    <property type="entry name" value="RNI-like"/>
    <property type="match status" value="1"/>
</dbReference>
<accession>A0A813U3D7</accession>
<protein>
    <recommendedName>
        <fullName evidence="4">F-box domain-containing protein</fullName>
    </recommendedName>
</protein>
<comment type="caution">
    <text evidence="1">The sequence shown here is derived from an EMBL/GenBank/DDBJ whole genome shotgun (WGS) entry which is preliminary data.</text>
</comment>
<evidence type="ECO:0000313" key="2">
    <source>
        <dbReference type="EMBL" id="CAF4079936.1"/>
    </source>
</evidence>
<name>A0A813U3D7_9BILA</name>
<sequence>MSKSDFNKRSINIIRPYMNQIISLQLSEPFFIKNFFTSFPIDTTFNRLESLILNDLNVDDDVSILISLAQLPRLYSLKIFCYECNELFLIFQSIFLLPVLQYAKILCSNWGARFPFPLATSDNQRSMTLEYLTVDAPPDPSSIYNLLSYTPRLRRLSVEHIWGDSYIPLEKFVLPRNLTSISLCYWGLSFDELASFIAIVGSEPEFLRITITHETALSNAYQWQQLMLRHMPRLRTFLFDYHGPLIKDADGNSRCQTLLDEFSSPFWIERQWFFAHSHYHRFSQEACLAFYSTQIRRQYCCHIDETLDNKICSYQDPVFNLSFGPRINMKNQNIVANFPFQFPLVTELELTENYDMINIDSFIDNLSHITVLTNITYLEISFNNILLNNFVKLLNRMSNVQKLILYVQSLSGMEVSSDQQANTVDLLCNNNVRNVRIHGELALPTVQLINKLFPRMEHLRLVHRQNALVPFVRTLLSNRINNSHLFSLMFHDGRAVIKKLKTMINNEKLLVNYSIKRRQDELCLWW</sequence>
<evidence type="ECO:0000313" key="3">
    <source>
        <dbReference type="Proteomes" id="UP000663891"/>
    </source>
</evidence>
<proteinExistence type="predicted"/>
<dbReference type="EMBL" id="CAJOAY010004695">
    <property type="protein sequence ID" value="CAF4079936.1"/>
    <property type="molecule type" value="Genomic_DNA"/>
</dbReference>
<organism evidence="1 3">
    <name type="scientific">Adineta steineri</name>
    <dbReference type="NCBI Taxonomy" id="433720"/>
    <lineage>
        <taxon>Eukaryota</taxon>
        <taxon>Metazoa</taxon>
        <taxon>Spiralia</taxon>
        <taxon>Gnathifera</taxon>
        <taxon>Rotifera</taxon>
        <taxon>Eurotatoria</taxon>
        <taxon>Bdelloidea</taxon>
        <taxon>Adinetida</taxon>
        <taxon>Adinetidae</taxon>
        <taxon>Adineta</taxon>
    </lineage>
</organism>
<evidence type="ECO:0000313" key="1">
    <source>
        <dbReference type="EMBL" id="CAF0820202.1"/>
    </source>
</evidence>
<dbReference type="AlphaFoldDB" id="A0A813U3D7"/>
<reference evidence="1" key="1">
    <citation type="submission" date="2021-02" db="EMBL/GenBank/DDBJ databases">
        <authorList>
            <person name="Nowell W R."/>
        </authorList>
    </citation>
    <scope>NUCLEOTIDE SEQUENCE</scope>
</reference>
<evidence type="ECO:0008006" key="4">
    <source>
        <dbReference type="Google" id="ProtNLM"/>
    </source>
</evidence>
<dbReference type="OrthoDB" id="10296409at2759"/>
<gene>
    <name evidence="2" type="ORF">OKA104_LOCUS34499</name>
    <name evidence="1" type="ORF">VCS650_LOCUS5029</name>
</gene>
<dbReference type="EMBL" id="CAJNON010000029">
    <property type="protein sequence ID" value="CAF0820202.1"/>
    <property type="molecule type" value="Genomic_DNA"/>
</dbReference>
<dbReference type="Proteomes" id="UP000663881">
    <property type="component" value="Unassembled WGS sequence"/>
</dbReference>
<dbReference type="Proteomes" id="UP000663891">
    <property type="component" value="Unassembled WGS sequence"/>
</dbReference>